<dbReference type="Proteomes" id="UP000049023">
    <property type="component" value="Unassembled WGS sequence"/>
</dbReference>
<sequence>MVRRARFAAAFTFQYSKRPGTPAAQLDGQLPKAVVQERYERLIALQEQISLEANRALVGQAVEVLVATGEGRKDTVTARMSGRARDGRLVHFTAGQPRVRPGDVITTKVTEAAPHHLIADAGVLTHRRTRAGDAHTAGQPGRAVGLGMPGVGLPVSAAKPGGCR</sequence>
<dbReference type="GO" id="GO:0005829">
    <property type="term" value="C:cytosol"/>
    <property type="evidence" value="ECO:0007669"/>
    <property type="project" value="TreeGrafter"/>
</dbReference>
<dbReference type="PANTHER" id="PTHR43020">
    <property type="entry name" value="CDK5 REGULATORY SUBUNIT-ASSOCIATED PROTEIN 1"/>
    <property type="match status" value="1"/>
</dbReference>
<evidence type="ECO:0000256" key="1">
    <source>
        <dbReference type="ARBA" id="ARBA00003234"/>
    </source>
</evidence>
<evidence type="ECO:0000259" key="3">
    <source>
        <dbReference type="PROSITE" id="PS50926"/>
    </source>
</evidence>
<dbReference type="PANTHER" id="PTHR43020:SF2">
    <property type="entry name" value="MITOCHONDRIAL TRNA METHYLTHIOTRANSFERASE CDK5RAP1"/>
    <property type="match status" value="1"/>
</dbReference>
<evidence type="ECO:0000313" key="5">
    <source>
        <dbReference type="Proteomes" id="UP000049023"/>
    </source>
</evidence>
<protein>
    <recommendedName>
        <fullName evidence="2">tRNA-2-methylthio-N(6)-dimethylallyladenosine synthase</fullName>
        <ecNumber evidence="2">2.8.4.3</ecNumber>
    </recommendedName>
</protein>
<gene>
    <name evidence="4" type="primary">miaB</name>
    <name evidence="4" type="ORF">ERS027661_03228</name>
</gene>
<dbReference type="EC" id="2.8.4.3" evidence="2"/>
<evidence type="ECO:0000256" key="2">
    <source>
        <dbReference type="ARBA" id="ARBA00033765"/>
    </source>
</evidence>
<comment type="function">
    <text evidence="1">Catalyzes the methylthiolation of N6-(dimethylallyl)adenosine (i(6)A), leading to the formation of 2-methylthio-N6-(dimethylallyl)adenosine (ms(2)i(6)A) at position 37 in tRNAs that read codons beginning with uridine.</text>
</comment>
<keyword evidence="4" id="KW-0808">Transferase</keyword>
<dbReference type="EMBL" id="CNFU01000808">
    <property type="protein sequence ID" value="CKS54741.1"/>
    <property type="molecule type" value="Genomic_DNA"/>
</dbReference>
<accession>A0A655A8H0</accession>
<dbReference type="Gene3D" id="3.30.750.200">
    <property type="match status" value="1"/>
</dbReference>
<reference evidence="4 5" key="1">
    <citation type="submission" date="2015-03" db="EMBL/GenBank/DDBJ databases">
        <authorList>
            <consortium name="Pathogen Informatics"/>
        </authorList>
    </citation>
    <scope>NUCLEOTIDE SEQUENCE [LARGE SCALE GENOMIC DNA]</scope>
    <source>
        <strain evidence="4 5">Bir 187</strain>
    </source>
</reference>
<dbReference type="GO" id="GO:0051539">
    <property type="term" value="F:4 iron, 4 sulfur cluster binding"/>
    <property type="evidence" value="ECO:0007669"/>
    <property type="project" value="TreeGrafter"/>
</dbReference>
<dbReference type="PROSITE" id="PS50926">
    <property type="entry name" value="TRAM"/>
    <property type="match status" value="1"/>
</dbReference>
<dbReference type="GO" id="GO:0035597">
    <property type="term" value="F:tRNA-2-methylthio-N(6)-dimethylallyladenosine(37) synthase activity"/>
    <property type="evidence" value="ECO:0007669"/>
    <property type="project" value="UniProtKB-EC"/>
</dbReference>
<organism evidence="4 5">
    <name type="scientific">Mycobacterium tuberculosis</name>
    <dbReference type="NCBI Taxonomy" id="1773"/>
    <lineage>
        <taxon>Bacteria</taxon>
        <taxon>Bacillati</taxon>
        <taxon>Actinomycetota</taxon>
        <taxon>Actinomycetes</taxon>
        <taxon>Mycobacteriales</taxon>
        <taxon>Mycobacteriaceae</taxon>
        <taxon>Mycobacterium</taxon>
        <taxon>Mycobacterium tuberculosis complex</taxon>
    </lineage>
</organism>
<feature type="domain" description="TRAM" evidence="3">
    <location>
        <begin position="55"/>
        <end position="123"/>
    </location>
</feature>
<dbReference type="InterPro" id="IPR002792">
    <property type="entry name" value="TRAM_dom"/>
</dbReference>
<proteinExistence type="predicted"/>
<evidence type="ECO:0000313" key="4">
    <source>
        <dbReference type="EMBL" id="CKS54741.1"/>
    </source>
</evidence>
<dbReference type="AlphaFoldDB" id="A0A655A8H0"/>
<name>A0A655A8H0_MYCTX</name>